<feature type="compositionally biased region" description="Polar residues" evidence="1">
    <location>
        <begin position="138"/>
        <end position="154"/>
    </location>
</feature>
<dbReference type="Proteomes" id="UP000298493">
    <property type="component" value="Unassembled WGS sequence"/>
</dbReference>
<feature type="region of interest" description="Disordered" evidence="1">
    <location>
        <begin position="109"/>
        <end position="184"/>
    </location>
</feature>
<reference evidence="2 3" key="1">
    <citation type="submission" date="2019-04" db="EMBL/GenBank/DDBJ databases">
        <title>High contiguity whole genome sequence and gene annotation resource for two Venturia nashicola isolates.</title>
        <authorList>
            <person name="Prokchorchik M."/>
            <person name="Won K."/>
            <person name="Lee Y."/>
            <person name="Choi E.D."/>
            <person name="Segonzac C."/>
            <person name="Sohn K.H."/>
        </authorList>
    </citation>
    <scope>NUCLEOTIDE SEQUENCE [LARGE SCALE GENOMIC DNA]</scope>
    <source>
        <strain evidence="2 3">PRI2</strain>
    </source>
</reference>
<proteinExistence type="predicted"/>
<comment type="caution">
    <text evidence="2">The sequence shown here is derived from an EMBL/GenBank/DDBJ whole genome shotgun (WGS) entry which is preliminary data.</text>
</comment>
<dbReference type="EMBL" id="SNSC02000015">
    <property type="protein sequence ID" value="TID17892.1"/>
    <property type="molecule type" value="Genomic_DNA"/>
</dbReference>
<gene>
    <name evidence="2" type="ORF">E6O75_ATG10537</name>
</gene>
<feature type="region of interest" description="Disordered" evidence="1">
    <location>
        <begin position="33"/>
        <end position="88"/>
    </location>
</feature>
<evidence type="ECO:0000313" key="3">
    <source>
        <dbReference type="Proteomes" id="UP000298493"/>
    </source>
</evidence>
<organism evidence="2 3">
    <name type="scientific">Venturia nashicola</name>
    <dbReference type="NCBI Taxonomy" id="86259"/>
    <lineage>
        <taxon>Eukaryota</taxon>
        <taxon>Fungi</taxon>
        <taxon>Dikarya</taxon>
        <taxon>Ascomycota</taxon>
        <taxon>Pezizomycotina</taxon>
        <taxon>Dothideomycetes</taxon>
        <taxon>Pleosporomycetidae</taxon>
        <taxon>Venturiales</taxon>
        <taxon>Venturiaceae</taxon>
        <taxon>Venturia</taxon>
    </lineage>
</organism>
<name>A0A4Z1NWN0_9PEZI</name>
<feature type="compositionally biased region" description="Polar residues" evidence="1">
    <location>
        <begin position="118"/>
        <end position="127"/>
    </location>
</feature>
<keyword evidence="3" id="KW-1185">Reference proteome</keyword>
<protein>
    <submittedName>
        <fullName evidence="2">Uncharacterized protein</fullName>
    </submittedName>
</protein>
<evidence type="ECO:0000313" key="2">
    <source>
        <dbReference type="EMBL" id="TID17892.1"/>
    </source>
</evidence>
<sequence length="184" mass="19609">MAPAEQESAAWAEAAKAAIAEKTTVLKSIVAELHEDGQGHPKPLFHRAAGVQDQQRGSDSHLLELKGKRGLLPPSELNTAAGKSDGGAGESCGLLVGVWLMSVFEAWKSARSKPSPEKPQSNTSPTPVQRHPFKPSQHLLQATDSATIPPTVSSRPDFRVASKNPSTYKRLADQPIGATTMDFP</sequence>
<feature type="compositionally biased region" description="Basic and acidic residues" evidence="1">
    <location>
        <begin position="56"/>
        <end position="67"/>
    </location>
</feature>
<dbReference type="AlphaFoldDB" id="A0A4Z1NWN0"/>
<evidence type="ECO:0000256" key="1">
    <source>
        <dbReference type="SAM" id="MobiDB-lite"/>
    </source>
</evidence>
<accession>A0A4Z1NWN0</accession>